<sequence>MESVGKRINFSTKTDTVIPFWLWIMWIKRWITEKTRLFLWIRLWMTRLGYKGVKMGIVNNAERDERGGNLVRRIVLLFSVFLAISSFFPTAYAQHHSRPQSVTVISIPGLSFAHLEHADLIPHFKRLVDEGSIGAMNLRTAGSDTLANSYATLAAGRRVTVPQPEPFYQLNETFQGRPVSAWISERIGITPRSGTVFPNLVPFAEKNQVGAMHVQQIVLGEVLRQAGLGTAVWGNADWGEEQVRFAPFLSMNRDGHTVEAAVDDRVLVTAKGFPFGVKTNYAYVLDEVRHSAAELRVVELGDLYRLQREAAKMTEQRAKAVEQEILHEVDRFLQQFLATLSPGDVVWIISPYTQQSHPKYKSQLAPAICYREGQDGGILYSPTTRRVGIIANIDFAPTVLETFQIPKPAWMDGRPITVTDGEEKDAFWETLEQVETVFHLRPYVIYAYALYQVVAFIIALGLLLGKKTRGTGLVQIALLASIVTPFLFLVLAAVSPFSYRLFLVLWVFTALLMALSLKRLPTVPLFFMLGLVGFAPVIVDGLLGGHLIRQSFLGYDPIIGARYYGIGNEYMGVVIGAVLLMVAAWLEWKRPTGRWVKIGTAFLFVFLVLYFAAPFWGTNAGGALAASAGFGVAYARFFHSRMDWRFWLAFAALGVAGVSLLFIMNVVLDVSAPSHIGQAFGHLLKGDIAQIVDIASRKLATNVRLIKGSLWGRVFFVSLLAMAVLIIQPLRGIRWLKTRYPYMFHGFTAILVSALSALVFNDSGIVSAATAIAYVVIPLLLIVCREWMPPYERS</sequence>
<feature type="transmembrane region" description="Helical" evidence="1">
    <location>
        <begin position="598"/>
        <end position="616"/>
    </location>
</feature>
<evidence type="ECO:0000256" key="1">
    <source>
        <dbReference type="SAM" id="Phobius"/>
    </source>
</evidence>
<evidence type="ECO:0000313" key="3">
    <source>
        <dbReference type="Proteomes" id="UP000188603"/>
    </source>
</evidence>
<evidence type="ECO:0000313" key="2">
    <source>
        <dbReference type="EMBL" id="AQS54689.1"/>
    </source>
</evidence>
<dbReference type="AlphaFoldDB" id="A0A1U9K3R9"/>
<dbReference type="EMBL" id="CP019699">
    <property type="protein sequence ID" value="AQS54689.1"/>
    <property type="molecule type" value="Genomic_DNA"/>
</dbReference>
<feature type="transmembrane region" description="Helical" evidence="1">
    <location>
        <begin position="499"/>
        <end position="517"/>
    </location>
</feature>
<keyword evidence="1" id="KW-0472">Membrane</keyword>
<proteinExistence type="predicted"/>
<dbReference type="Proteomes" id="UP000188603">
    <property type="component" value="Chromosome"/>
</dbReference>
<dbReference type="InterPro" id="IPR017850">
    <property type="entry name" value="Alkaline_phosphatase_core_sf"/>
</dbReference>
<feature type="transmembrane region" description="Helical" evidence="1">
    <location>
        <begin position="472"/>
        <end position="493"/>
    </location>
</feature>
<feature type="transmembrane region" description="Helical" evidence="1">
    <location>
        <begin position="646"/>
        <end position="668"/>
    </location>
</feature>
<feature type="transmembrane region" description="Helical" evidence="1">
    <location>
        <begin position="524"/>
        <end position="548"/>
    </location>
</feature>
<name>A0A1U9K3R9_9BACL</name>
<feature type="transmembrane region" description="Helical" evidence="1">
    <location>
        <begin position="443"/>
        <end position="465"/>
    </location>
</feature>
<keyword evidence="1" id="KW-0812">Transmembrane</keyword>
<feature type="transmembrane region" description="Helical" evidence="1">
    <location>
        <begin position="710"/>
        <end position="730"/>
    </location>
</feature>
<dbReference type="SUPFAM" id="SSF53649">
    <property type="entry name" value="Alkaline phosphatase-like"/>
    <property type="match status" value="1"/>
</dbReference>
<organism evidence="2 3">
    <name type="scientific">Novibacillus thermophilus</name>
    <dbReference type="NCBI Taxonomy" id="1471761"/>
    <lineage>
        <taxon>Bacteria</taxon>
        <taxon>Bacillati</taxon>
        <taxon>Bacillota</taxon>
        <taxon>Bacilli</taxon>
        <taxon>Bacillales</taxon>
        <taxon>Thermoactinomycetaceae</taxon>
        <taxon>Novibacillus</taxon>
    </lineage>
</organism>
<feature type="transmembrane region" description="Helical" evidence="1">
    <location>
        <begin position="74"/>
        <end position="92"/>
    </location>
</feature>
<keyword evidence="1" id="KW-1133">Transmembrane helix</keyword>
<feature type="transmembrane region" description="Helical" evidence="1">
    <location>
        <begin position="622"/>
        <end position="639"/>
    </location>
</feature>
<feature type="transmembrane region" description="Helical" evidence="1">
    <location>
        <begin position="742"/>
        <end position="759"/>
    </location>
</feature>
<accession>A0A1U9K3R9</accession>
<dbReference type="Gene3D" id="3.40.720.10">
    <property type="entry name" value="Alkaline Phosphatase, subunit A"/>
    <property type="match status" value="1"/>
</dbReference>
<reference evidence="2 3" key="1">
    <citation type="journal article" date="2015" name="Int. J. Syst. Evol. Microbiol.">
        <title>Novibacillus thermophilus gen. nov., sp. nov., a Gram-staining-negative and moderately thermophilic member of the family Thermoactinomycetaceae.</title>
        <authorList>
            <person name="Yang G."/>
            <person name="Chen J."/>
            <person name="Zhou S."/>
        </authorList>
    </citation>
    <scope>NUCLEOTIDE SEQUENCE [LARGE SCALE GENOMIC DNA]</scope>
    <source>
        <strain evidence="2 3">SG-1</strain>
    </source>
</reference>
<protein>
    <submittedName>
        <fullName evidence="2">Uncharacterized protein</fullName>
    </submittedName>
</protein>
<dbReference type="KEGG" id="ntr:B0W44_01765"/>
<feature type="transmembrane region" description="Helical" evidence="1">
    <location>
        <begin position="765"/>
        <end position="784"/>
    </location>
</feature>
<feature type="transmembrane region" description="Helical" evidence="1">
    <location>
        <begin position="568"/>
        <end position="586"/>
    </location>
</feature>
<gene>
    <name evidence="2" type="ORF">B0W44_01765</name>
</gene>
<keyword evidence="3" id="KW-1185">Reference proteome</keyword>
<dbReference type="STRING" id="1471761.B0W44_01765"/>